<reference evidence="8 9" key="1">
    <citation type="submission" date="2021-01" db="EMBL/GenBank/DDBJ databases">
        <title>Belnapia mucosa sp. nov. and Belnapia arida sp. nov., isolated from the Tabernas Desert (Almeria, Spain).</title>
        <authorList>
            <person name="Molina-Menor E."/>
            <person name="Vidal-Verdu A."/>
            <person name="Calonge A."/>
            <person name="Satari L."/>
            <person name="Pereto Magraner J."/>
            <person name="Porcar Miralles M."/>
        </authorList>
    </citation>
    <scope>NUCLEOTIDE SEQUENCE [LARGE SCALE GENOMIC DNA]</scope>
    <source>
        <strain evidence="8 9">T6</strain>
    </source>
</reference>
<feature type="transmembrane region" description="Helical" evidence="7">
    <location>
        <begin position="209"/>
        <end position="235"/>
    </location>
</feature>
<comment type="similarity">
    <text evidence="2">Belongs to the UPF0324 family.</text>
</comment>
<feature type="transmembrane region" description="Helical" evidence="7">
    <location>
        <begin position="241"/>
        <end position="261"/>
    </location>
</feature>
<evidence type="ECO:0000256" key="4">
    <source>
        <dbReference type="ARBA" id="ARBA00022692"/>
    </source>
</evidence>
<dbReference type="Pfam" id="PF03601">
    <property type="entry name" value="Cons_hypoth698"/>
    <property type="match status" value="1"/>
</dbReference>
<keyword evidence="5 7" id="KW-1133">Transmembrane helix</keyword>
<evidence type="ECO:0000256" key="3">
    <source>
        <dbReference type="ARBA" id="ARBA00022475"/>
    </source>
</evidence>
<evidence type="ECO:0000313" key="8">
    <source>
        <dbReference type="EMBL" id="MBL6459554.1"/>
    </source>
</evidence>
<feature type="transmembrane region" description="Helical" evidence="7">
    <location>
        <begin position="147"/>
        <end position="169"/>
    </location>
</feature>
<dbReference type="EMBL" id="JAEUXJ010000052">
    <property type="protein sequence ID" value="MBL6459554.1"/>
    <property type="molecule type" value="Genomic_DNA"/>
</dbReference>
<comment type="subcellular location">
    <subcellularLocation>
        <location evidence="1">Cell membrane</location>
        <topology evidence="1">Multi-pass membrane protein</topology>
    </subcellularLocation>
</comment>
<evidence type="ECO:0000256" key="2">
    <source>
        <dbReference type="ARBA" id="ARBA00007977"/>
    </source>
</evidence>
<keyword evidence="4 7" id="KW-0812">Transmembrane</keyword>
<feature type="transmembrane region" description="Helical" evidence="7">
    <location>
        <begin position="316"/>
        <end position="334"/>
    </location>
</feature>
<organism evidence="8 9">
    <name type="scientific">Belnapia mucosa</name>
    <dbReference type="NCBI Taxonomy" id="2804532"/>
    <lineage>
        <taxon>Bacteria</taxon>
        <taxon>Pseudomonadati</taxon>
        <taxon>Pseudomonadota</taxon>
        <taxon>Alphaproteobacteria</taxon>
        <taxon>Acetobacterales</taxon>
        <taxon>Roseomonadaceae</taxon>
        <taxon>Belnapia</taxon>
    </lineage>
</organism>
<feature type="transmembrane region" description="Helical" evidence="7">
    <location>
        <begin position="29"/>
        <end position="46"/>
    </location>
</feature>
<dbReference type="PANTHER" id="PTHR30106:SF2">
    <property type="entry name" value="UPF0324 INNER MEMBRANE PROTEIN YEIH"/>
    <property type="match status" value="1"/>
</dbReference>
<accession>A0ABS1VCZ5</accession>
<gene>
    <name evidence="8" type="ORF">JMJ55_30050</name>
</gene>
<evidence type="ECO:0000256" key="6">
    <source>
        <dbReference type="ARBA" id="ARBA00023136"/>
    </source>
</evidence>
<evidence type="ECO:0000256" key="1">
    <source>
        <dbReference type="ARBA" id="ARBA00004651"/>
    </source>
</evidence>
<feature type="transmembrane region" description="Helical" evidence="7">
    <location>
        <begin position="287"/>
        <end position="304"/>
    </location>
</feature>
<evidence type="ECO:0000256" key="7">
    <source>
        <dbReference type="SAM" id="Phobius"/>
    </source>
</evidence>
<keyword evidence="6 7" id="KW-0472">Membrane</keyword>
<dbReference type="RefSeq" id="WP_202829286.1">
    <property type="nucleotide sequence ID" value="NZ_JAEUXJ010000052.1"/>
</dbReference>
<feature type="transmembrane region" description="Helical" evidence="7">
    <location>
        <begin position="58"/>
        <end position="76"/>
    </location>
</feature>
<dbReference type="PANTHER" id="PTHR30106">
    <property type="entry name" value="INNER MEMBRANE PROTEIN YEIH-RELATED"/>
    <property type="match status" value="1"/>
</dbReference>
<feature type="transmembrane region" description="Helical" evidence="7">
    <location>
        <begin position="88"/>
        <end position="110"/>
    </location>
</feature>
<name>A0ABS1VCZ5_9PROT</name>
<dbReference type="Proteomes" id="UP000606490">
    <property type="component" value="Unassembled WGS sequence"/>
</dbReference>
<feature type="transmembrane region" description="Helical" evidence="7">
    <location>
        <begin position="116"/>
        <end position="135"/>
    </location>
</feature>
<proteinExistence type="inferred from homology"/>
<evidence type="ECO:0000313" key="9">
    <source>
        <dbReference type="Proteomes" id="UP000606490"/>
    </source>
</evidence>
<evidence type="ECO:0000256" key="5">
    <source>
        <dbReference type="ARBA" id="ARBA00022989"/>
    </source>
</evidence>
<feature type="transmembrane region" description="Helical" evidence="7">
    <location>
        <begin position="175"/>
        <end position="197"/>
    </location>
</feature>
<keyword evidence="3" id="KW-1003">Cell membrane</keyword>
<keyword evidence="9" id="KW-1185">Reference proteome</keyword>
<dbReference type="InterPro" id="IPR018383">
    <property type="entry name" value="UPF0324_pro"/>
</dbReference>
<sequence length="371" mass="37552">MLAVPLNLAPKLVASTNTAPVRRTGLGRLLPGLLLCIGVTLAAMALEHAEVALFDRAWLEALVLAILLGAALRTAWTPAARWRPGIAFGAKTLLEIAVVLLGASVSAATILAVGPVLVLGIVALVAVTVCGGYGIGRLLGLPRRMAILVACGNAICGNSAIAAVAPVIGADGDEVASSIAFTAVLGVLVVLGLPLLVPALGLTVMQFGTLAGLTVYAVPQVLAATAPAGALAIQIGTLVKLVRVLMLGPVVLVLSLLTPWLREEADKVPHLITGDRPTAGRPPLHRLVPWFILGFLALATLRSLGLVPQAVLEPTAAVASALMVISMAALGLGVDVRVVARAGGRVTAAVILSLLALGALGFGLIRLLGIA</sequence>
<protein>
    <submittedName>
        <fullName evidence="8">Sulfate exporter family transporter</fullName>
    </submittedName>
</protein>
<comment type="caution">
    <text evidence="8">The sequence shown here is derived from an EMBL/GenBank/DDBJ whole genome shotgun (WGS) entry which is preliminary data.</text>
</comment>
<feature type="transmembrane region" description="Helical" evidence="7">
    <location>
        <begin position="346"/>
        <end position="368"/>
    </location>
</feature>